<gene>
    <name evidence="1" type="ORF">AWN68_17650</name>
</gene>
<evidence type="ECO:0008006" key="3">
    <source>
        <dbReference type="Google" id="ProtNLM"/>
    </source>
</evidence>
<dbReference type="RefSeq" id="WP_068414055.1">
    <property type="nucleotide sequence ID" value="NZ_LRDB01000009.1"/>
</dbReference>
<keyword evidence="2" id="KW-1185">Reference proteome</keyword>
<protein>
    <recommendedName>
        <fullName evidence="3">6-bladed beta-propeller</fullName>
    </recommendedName>
</protein>
<dbReference type="AlphaFoldDB" id="A0A150XLN7"/>
<dbReference type="Pfam" id="PF17170">
    <property type="entry name" value="DUF5128"/>
    <property type="match status" value="1"/>
</dbReference>
<dbReference type="EMBL" id="LRDB01000009">
    <property type="protein sequence ID" value="KYG79630.1"/>
    <property type="molecule type" value="Genomic_DNA"/>
</dbReference>
<proteinExistence type="predicted"/>
<dbReference type="InterPro" id="IPR011042">
    <property type="entry name" value="6-blade_b-propeller_TolB-like"/>
</dbReference>
<organism evidence="1 2">
    <name type="scientific">Roseivirga echinicomitans</name>
    <dbReference type="NCBI Taxonomy" id="296218"/>
    <lineage>
        <taxon>Bacteria</taxon>
        <taxon>Pseudomonadati</taxon>
        <taxon>Bacteroidota</taxon>
        <taxon>Cytophagia</taxon>
        <taxon>Cytophagales</taxon>
        <taxon>Roseivirgaceae</taxon>
        <taxon>Roseivirga</taxon>
    </lineage>
</organism>
<accession>A0A150XLN7</accession>
<dbReference type="STRING" id="296218.AWN68_17650"/>
<comment type="caution">
    <text evidence="1">The sequence shown here is derived from an EMBL/GenBank/DDBJ whole genome shotgun (WGS) entry which is preliminary data.</text>
</comment>
<evidence type="ECO:0000313" key="1">
    <source>
        <dbReference type="EMBL" id="KYG79630.1"/>
    </source>
</evidence>
<dbReference type="PROSITE" id="PS51257">
    <property type="entry name" value="PROKAR_LIPOPROTEIN"/>
    <property type="match status" value="1"/>
</dbReference>
<dbReference type="Gene3D" id="2.120.10.30">
    <property type="entry name" value="TolB, C-terminal domain"/>
    <property type="match status" value="1"/>
</dbReference>
<sequence>MNKLVSTILATIVVFVSSCEKKGSEYKVQDQKVPIFQNAEHQVALDFKEFDTDDSKSLTIQIDLDDYFRKGVNISTFSKNLSYTILEASDNSLIGEIDNFFFNNDDLVIADSKIAKSVFKFKSDGTFLSKIGRYGQGPGEYLSPTNVSVDNEEIYIHSEFQGRIFVYAQDGSFKKDYRIPFLFDDFHHQRDGFLFNTFNRINGHIPTIANYMIVATSDESLQINNSGFYFDPELYMKLRTGYDNRLVRSGDDFFFIKPFTSDIHQIDLEASKVTELMHLDFGDKWIEKEALIEMLKRNPVNIRSQIMEKGMAVIEELLVGDKYFMIKILYKNRLLKFFISRTTGEVNGGAVLIDDIDQLTAIEPSFLIGNKIISLIEPSKLLRIVEKVKQEKPHDYAELLKKIPQIKSLEFSDNIIIRTHEFN</sequence>
<evidence type="ECO:0000313" key="2">
    <source>
        <dbReference type="Proteomes" id="UP000075615"/>
    </source>
</evidence>
<name>A0A150XLN7_9BACT</name>
<reference evidence="1 2" key="1">
    <citation type="submission" date="2016-01" db="EMBL/GenBank/DDBJ databases">
        <title>Genome sequencing of Roseivirga echinicomitans KMM 6058.</title>
        <authorList>
            <person name="Selvaratnam C."/>
            <person name="Thevarajoo S."/>
            <person name="Goh K.M."/>
            <person name="Ee R."/>
            <person name="Chan K.-G."/>
            <person name="Chong C.S."/>
        </authorList>
    </citation>
    <scope>NUCLEOTIDE SEQUENCE [LARGE SCALE GENOMIC DNA]</scope>
    <source>
        <strain evidence="1 2">KMM 6058</strain>
    </source>
</reference>
<dbReference type="OrthoDB" id="982554at2"/>
<dbReference type="Proteomes" id="UP000075615">
    <property type="component" value="Unassembled WGS sequence"/>
</dbReference>